<dbReference type="Proteomes" id="UP001285244">
    <property type="component" value="Unassembled WGS sequence"/>
</dbReference>
<protein>
    <recommendedName>
        <fullName evidence="3 10">Quinolinate synthase</fullName>
        <ecNumber evidence="3 10">2.5.1.72</ecNumber>
    </recommendedName>
</protein>
<dbReference type="EC" id="2.5.1.72" evidence="3 10"/>
<evidence type="ECO:0000256" key="7">
    <source>
        <dbReference type="ARBA" id="ARBA00022723"/>
    </source>
</evidence>
<dbReference type="SUPFAM" id="SSF142754">
    <property type="entry name" value="NadA-like"/>
    <property type="match status" value="1"/>
</dbReference>
<keyword evidence="5" id="KW-0662">Pyridine nucleotide biosynthesis</keyword>
<dbReference type="Gene3D" id="3.40.50.10800">
    <property type="entry name" value="NadA-like"/>
    <property type="match status" value="3"/>
</dbReference>
<dbReference type="RefSeq" id="WP_320325926.1">
    <property type="nucleotide sequence ID" value="NZ_JALBUS010000010.1"/>
</dbReference>
<dbReference type="Pfam" id="PF02445">
    <property type="entry name" value="NadA"/>
    <property type="match status" value="1"/>
</dbReference>
<evidence type="ECO:0000256" key="3">
    <source>
        <dbReference type="ARBA" id="ARBA00012669"/>
    </source>
</evidence>
<dbReference type="GO" id="GO:0016740">
    <property type="term" value="F:transferase activity"/>
    <property type="evidence" value="ECO:0007669"/>
    <property type="project" value="UniProtKB-KW"/>
</dbReference>
<evidence type="ECO:0000256" key="10">
    <source>
        <dbReference type="NCBIfam" id="TIGR00550"/>
    </source>
</evidence>
<evidence type="ECO:0000256" key="5">
    <source>
        <dbReference type="ARBA" id="ARBA00022642"/>
    </source>
</evidence>
<accession>A0ABU4WQF1</accession>
<comment type="cofactor">
    <cofactor evidence="1">
        <name>[4Fe-4S] cluster</name>
        <dbReference type="ChEBI" id="CHEBI:49883"/>
    </cofactor>
</comment>
<evidence type="ECO:0000313" key="12">
    <source>
        <dbReference type="Proteomes" id="UP001285244"/>
    </source>
</evidence>
<dbReference type="NCBIfam" id="NF006878">
    <property type="entry name" value="PRK09375.1-2"/>
    <property type="match status" value="1"/>
</dbReference>
<evidence type="ECO:0000313" key="11">
    <source>
        <dbReference type="EMBL" id="MDX8417644.1"/>
    </source>
</evidence>
<dbReference type="NCBIfam" id="TIGR00550">
    <property type="entry name" value="nadA"/>
    <property type="match status" value="1"/>
</dbReference>
<keyword evidence="6 11" id="KW-0808">Transferase</keyword>
<evidence type="ECO:0000256" key="8">
    <source>
        <dbReference type="ARBA" id="ARBA00023004"/>
    </source>
</evidence>
<gene>
    <name evidence="11" type="primary">nadA</name>
    <name evidence="11" type="ORF">MOZ64_07280</name>
</gene>
<dbReference type="PANTHER" id="PTHR30573:SF0">
    <property type="entry name" value="QUINOLINATE SYNTHASE, CHLOROPLASTIC"/>
    <property type="match status" value="1"/>
</dbReference>
<evidence type="ECO:0000256" key="6">
    <source>
        <dbReference type="ARBA" id="ARBA00022679"/>
    </source>
</evidence>
<evidence type="ECO:0000256" key="2">
    <source>
        <dbReference type="ARBA" id="ARBA00005065"/>
    </source>
</evidence>
<comment type="caution">
    <text evidence="11">The sequence shown here is derived from an EMBL/GenBank/DDBJ whole genome shotgun (WGS) entry which is preliminary data.</text>
</comment>
<keyword evidence="4" id="KW-0004">4Fe-4S</keyword>
<keyword evidence="7" id="KW-0479">Metal-binding</keyword>
<evidence type="ECO:0000256" key="1">
    <source>
        <dbReference type="ARBA" id="ARBA00001966"/>
    </source>
</evidence>
<name>A0ABU4WQF1_9FIRM</name>
<reference evidence="11 12" key="1">
    <citation type="submission" date="2022-03" db="EMBL/GenBank/DDBJ databases">
        <title>Novel taxa within the pig intestine.</title>
        <authorList>
            <person name="Wylensek D."/>
            <person name="Bishof K."/>
            <person name="Afrizal A."/>
            <person name="Clavel T."/>
        </authorList>
    </citation>
    <scope>NUCLEOTIDE SEQUENCE [LARGE SCALE GENOMIC DNA]</scope>
    <source>
        <strain evidence="11 12">Cla-KB-P134</strain>
    </source>
</reference>
<dbReference type="PANTHER" id="PTHR30573">
    <property type="entry name" value="QUINOLINATE SYNTHETASE A"/>
    <property type="match status" value="1"/>
</dbReference>
<proteinExistence type="predicted"/>
<keyword evidence="12" id="KW-1185">Reference proteome</keyword>
<organism evidence="11 12">
    <name type="scientific">Absicoccus intestinalis</name>
    <dbReference type="NCBI Taxonomy" id="2926319"/>
    <lineage>
        <taxon>Bacteria</taxon>
        <taxon>Bacillati</taxon>
        <taxon>Bacillota</taxon>
        <taxon>Erysipelotrichia</taxon>
        <taxon>Erysipelotrichales</taxon>
        <taxon>Erysipelotrichaceae</taxon>
        <taxon>Absicoccus</taxon>
    </lineage>
</organism>
<evidence type="ECO:0000256" key="4">
    <source>
        <dbReference type="ARBA" id="ARBA00022485"/>
    </source>
</evidence>
<evidence type="ECO:0000256" key="9">
    <source>
        <dbReference type="ARBA" id="ARBA00023014"/>
    </source>
</evidence>
<dbReference type="InterPro" id="IPR003473">
    <property type="entry name" value="NadA"/>
</dbReference>
<comment type="pathway">
    <text evidence="2">Cofactor biosynthesis; NAD(+) biosynthesis; quinolinate from iminoaspartate: step 1/1.</text>
</comment>
<dbReference type="EMBL" id="JALBUS010000010">
    <property type="protein sequence ID" value="MDX8417644.1"/>
    <property type="molecule type" value="Genomic_DNA"/>
</dbReference>
<keyword evidence="8" id="KW-0408">Iron</keyword>
<sequence length="305" mass="34630">MNTRELQEEIKRIKKEKDMLILAHAYQSQDILEVADYMGDSYGLSVQAAKTKHQNVVMCGVRFMAETVKILSPNKHVYLANRYTGCPMAQQMTKEDVLMLKEKYPDYAVVAYINTTSELKTVVDMVVTSSSAVRILKKMPQKDILFIPDPNLGSWVANQLPEKNIKTFQGGCPTHWRISKKDVEKARKEHPEAEILVHPECKPEVTELADYAGSTTGIMKYAKESDKKEFVIGTENSIVQHLQFDCPDKKFYCLSVECVCHNMRQTTLVDVYNTITGKEQEEIILDDEILQGAKTAIDRMVKAGK</sequence>
<keyword evidence="9" id="KW-0411">Iron-sulfur</keyword>
<dbReference type="InterPro" id="IPR036094">
    <property type="entry name" value="NadA_sf"/>
</dbReference>